<organism evidence="3 4">
    <name type="scientific">Candidatus Entotheonella gemina</name>
    <dbReference type="NCBI Taxonomy" id="1429439"/>
    <lineage>
        <taxon>Bacteria</taxon>
        <taxon>Pseudomonadati</taxon>
        <taxon>Nitrospinota/Tectimicrobiota group</taxon>
        <taxon>Candidatus Tectimicrobiota</taxon>
        <taxon>Candidatus Entotheonellia</taxon>
        <taxon>Candidatus Entotheonellales</taxon>
        <taxon>Candidatus Entotheonellaceae</taxon>
        <taxon>Candidatus Entotheonella</taxon>
    </lineage>
</organism>
<dbReference type="PROSITE" id="PS51257">
    <property type="entry name" value="PROKAR_LIPOPROTEIN"/>
    <property type="match status" value="1"/>
</dbReference>
<evidence type="ECO:0000256" key="1">
    <source>
        <dbReference type="SAM" id="MobiDB-lite"/>
    </source>
</evidence>
<sequence>MVVKFGLPLLISLMLLSCQDHSTRSSQPSQPSQPASPQAPAVTPVNVAANGPSWPPEMDESQNKNLADDLLAQNYYVILDGSGSMKQSRCSGFFTKSIVSKKALAEFAKAVPQTANLGLAAFDHQGVSERVPLGQGPQHRQAFIEQVEATGASNETPLKSAMQLGYERLKAQARRQLGYGEYHLVVVTDGEASKGEAPEAVVREILTQTPIVIHTIGFCIGEEHSLNQRGQIFYKSAYNSEELSQGLQDVLAESPVFDVAAFATK</sequence>
<keyword evidence="4" id="KW-1185">Reference proteome</keyword>
<protein>
    <recommendedName>
        <fullName evidence="2">VWFA domain-containing protein</fullName>
    </recommendedName>
</protein>
<evidence type="ECO:0000259" key="2">
    <source>
        <dbReference type="PROSITE" id="PS50234"/>
    </source>
</evidence>
<dbReference type="Proteomes" id="UP000019140">
    <property type="component" value="Unassembled WGS sequence"/>
</dbReference>
<dbReference type="Pfam" id="PF00092">
    <property type="entry name" value="VWA"/>
    <property type="match status" value="1"/>
</dbReference>
<comment type="caution">
    <text evidence="3">The sequence shown here is derived from an EMBL/GenBank/DDBJ whole genome shotgun (WGS) entry which is preliminary data.</text>
</comment>
<proteinExistence type="predicted"/>
<feature type="domain" description="VWFA" evidence="2">
    <location>
        <begin position="74"/>
        <end position="218"/>
    </location>
</feature>
<dbReference type="InterPro" id="IPR036465">
    <property type="entry name" value="vWFA_dom_sf"/>
</dbReference>
<reference evidence="3 4" key="1">
    <citation type="journal article" date="2014" name="Nature">
        <title>An environmental bacterial taxon with a large and distinct metabolic repertoire.</title>
        <authorList>
            <person name="Wilson M.C."/>
            <person name="Mori T."/>
            <person name="Ruckert C."/>
            <person name="Uria A.R."/>
            <person name="Helf M.J."/>
            <person name="Takada K."/>
            <person name="Gernert C."/>
            <person name="Steffens U.A."/>
            <person name="Heycke N."/>
            <person name="Schmitt S."/>
            <person name="Rinke C."/>
            <person name="Helfrich E.J."/>
            <person name="Brachmann A.O."/>
            <person name="Gurgui C."/>
            <person name="Wakimoto T."/>
            <person name="Kracht M."/>
            <person name="Crusemann M."/>
            <person name="Hentschel U."/>
            <person name="Abe I."/>
            <person name="Matsunaga S."/>
            <person name="Kalinowski J."/>
            <person name="Takeyama H."/>
            <person name="Piel J."/>
        </authorList>
    </citation>
    <scope>NUCLEOTIDE SEQUENCE [LARGE SCALE GENOMIC DNA]</scope>
    <source>
        <strain evidence="4">TSY2</strain>
    </source>
</reference>
<dbReference type="PROSITE" id="PS50234">
    <property type="entry name" value="VWFA"/>
    <property type="match status" value="1"/>
</dbReference>
<evidence type="ECO:0000313" key="4">
    <source>
        <dbReference type="Proteomes" id="UP000019140"/>
    </source>
</evidence>
<dbReference type="SMART" id="SM00327">
    <property type="entry name" value="VWA"/>
    <property type="match status" value="1"/>
</dbReference>
<evidence type="ECO:0000313" key="3">
    <source>
        <dbReference type="EMBL" id="ETW98935.1"/>
    </source>
</evidence>
<gene>
    <name evidence="3" type="ORF">ETSY2_41885</name>
</gene>
<dbReference type="InterPro" id="IPR002035">
    <property type="entry name" value="VWF_A"/>
</dbReference>
<dbReference type="SUPFAM" id="SSF53300">
    <property type="entry name" value="vWA-like"/>
    <property type="match status" value="1"/>
</dbReference>
<dbReference type="EMBL" id="AZHX01001892">
    <property type="protein sequence ID" value="ETW98935.1"/>
    <property type="molecule type" value="Genomic_DNA"/>
</dbReference>
<dbReference type="Gene3D" id="3.40.50.410">
    <property type="entry name" value="von Willebrand factor, type A domain"/>
    <property type="match status" value="1"/>
</dbReference>
<accession>W4LMK9</accession>
<dbReference type="PATRIC" id="fig|1429439.4.peg.7037"/>
<name>W4LMK9_9BACT</name>
<feature type="compositionally biased region" description="Low complexity" evidence="1">
    <location>
        <begin position="25"/>
        <end position="52"/>
    </location>
</feature>
<feature type="region of interest" description="Disordered" evidence="1">
    <location>
        <begin position="21"/>
        <end position="61"/>
    </location>
</feature>
<dbReference type="AlphaFoldDB" id="W4LMK9"/>
<dbReference type="HOGENOM" id="CLU_1081212_0_0_7"/>